<keyword evidence="2" id="KW-1185">Reference proteome</keyword>
<comment type="caution">
    <text evidence="1">The sequence shown here is derived from an EMBL/GenBank/DDBJ whole genome shotgun (WGS) entry which is preliminary data.</text>
</comment>
<evidence type="ECO:0000313" key="1">
    <source>
        <dbReference type="EMBL" id="GKX56889.1"/>
    </source>
</evidence>
<organism evidence="1 2">
    <name type="scientific">Leminorella grimontii</name>
    <dbReference type="NCBI Taxonomy" id="82981"/>
    <lineage>
        <taxon>Bacteria</taxon>
        <taxon>Pseudomonadati</taxon>
        <taxon>Pseudomonadota</taxon>
        <taxon>Gammaproteobacteria</taxon>
        <taxon>Enterobacterales</taxon>
        <taxon>Budviciaceae</taxon>
        <taxon>Leminorella</taxon>
    </lineage>
</organism>
<evidence type="ECO:0008006" key="3">
    <source>
        <dbReference type="Google" id="ProtNLM"/>
    </source>
</evidence>
<gene>
    <name evidence="1" type="ORF">SOASR030_30010</name>
</gene>
<name>A0AAV5N561_9GAMM</name>
<reference evidence="1" key="1">
    <citation type="submission" date="2022-06" db="EMBL/GenBank/DDBJ databases">
        <title>Draft genome sequences of Leminorella grimontii str. JCM5902.</title>
        <authorList>
            <person name="Wakabayashi Y."/>
            <person name="Kojima K."/>
        </authorList>
    </citation>
    <scope>NUCLEOTIDE SEQUENCE</scope>
    <source>
        <strain evidence="1">JCM 5902</strain>
    </source>
</reference>
<proteinExistence type="predicted"/>
<sequence>MFDELGRGAFLGETVHAVPMIFLSPDEVFHHVRVGTTFRLWEGGFIAQGVVVGILPSSSATTVVHNNEYEE</sequence>
<accession>A0AAV5N561</accession>
<dbReference type="RefSeq" id="WP_147654620.1">
    <property type="nucleotide sequence ID" value="NZ_BRLH01000009.1"/>
</dbReference>
<evidence type="ECO:0000313" key="2">
    <source>
        <dbReference type="Proteomes" id="UP001058124"/>
    </source>
</evidence>
<dbReference type="Proteomes" id="UP001058124">
    <property type="component" value="Unassembled WGS sequence"/>
</dbReference>
<dbReference type="EMBL" id="BRLH01000009">
    <property type="protein sequence ID" value="GKX56889.1"/>
    <property type="molecule type" value="Genomic_DNA"/>
</dbReference>
<protein>
    <recommendedName>
        <fullName evidence="3">Elongation factor Tu</fullName>
    </recommendedName>
</protein>
<dbReference type="AlphaFoldDB" id="A0AAV5N561"/>